<keyword evidence="3" id="KW-1185">Reference proteome</keyword>
<evidence type="ECO:0000313" key="3">
    <source>
        <dbReference type="Proteomes" id="UP000054007"/>
    </source>
</evidence>
<sequence length="370" mass="40550">MSTPVLFTPTVVGRMHLVAHRVVLAPMTRLRNDPQTFVPLPLVKEYYAQRAEVPGTLLISEGMVIHEKAGGYPAVASIYTDAQVAGWKEVVDAVHAKGSFIYAQIAGIGRQAQADFVPNRDVVGPSAIPSTEEGAPIPRPLSISEIKEYVQWFVTASENAVLKAGFDGVEIHAANGYLLNEFIEDVSNDRTDEYGGSIENRARFVLETVDAISAVIGADRVGVRFSPWNRELGCGMADPVPTYTYLIKELARRHPNLAYIHAIEPRFQNSDEESDTAARVLSAHESNDFLREAWGTKPFIAAGGFTRESGIAQAAEKGDLIAYGRYYTSNADLPKRLERHSGLIKYDRSQFYAPGGTARDGYVDFVEVAA</sequence>
<reference evidence="2 3" key="1">
    <citation type="journal article" date="2015" name="Fungal Genet. Biol.">
        <title>Evolution of novel wood decay mechanisms in Agaricales revealed by the genome sequences of Fistulina hepatica and Cylindrobasidium torrendii.</title>
        <authorList>
            <person name="Floudas D."/>
            <person name="Held B.W."/>
            <person name="Riley R."/>
            <person name="Nagy L.G."/>
            <person name="Koehler G."/>
            <person name="Ransdell A.S."/>
            <person name="Younus H."/>
            <person name="Chow J."/>
            <person name="Chiniquy J."/>
            <person name="Lipzen A."/>
            <person name="Tritt A."/>
            <person name="Sun H."/>
            <person name="Haridas S."/>
            <person name="LaButti K."/>
            <person name="Ohm R.A."/>
            <person name="Kues U."/>
            <person name="Blanchette R.A."/>
            <person name="Grigoriev I.V."/>
            <person name="Minto R.E."/>
            <person name="Hibbett D.S."/>
        </authorList>
    </citation>
    <scope>NUCLEOTIDE SEQUENCE [LARGE SCALE GENOMIC DNA]</scope>
    <source>
        <strain evidence="2 3">FP15055 ss-10</strain>
    </source>
</reference>
<dbReference type="PANTHER" id="PTHR22893">
    <property type="entry name" value="NADH OXIDOREDUCTASE-RELATED"/>
    <property type="match status" value="1"/>
</dbReference>
<dbReference type="CDD" id="cd02933">
    <property type="entry name" value="OYE_like_FMN"/>
    <property type="match status" value="1"/>
</dbReference>
<dbReference type="Pfam" id="PF00724">
    <property type="entry name" value="Oxidored_FMN"/>
    <property type="match status" value="1"/>
</dbReference>
<organism evidence="2 3">
    <name type="scientific">Cylindrobasidium torrendii FP15055 ss-10</name>
    <dbReference type="NCBI Taxonomy" id="1314674"/>
    <lineage>
        <taxon>Eukaryota</taxon>
        <taxon>Fungi</taxon>
        <taxon>Dikarya</taxon>
        <taxon>Basidiomycota</taxon>
        <taxon>Agaricomycotina</taxon>
        <taxon>Agaricomycetes</taxon>
        <taxon>Agaricomycetidae</taxon>
        <taxon>Agaricales</taxon>
        <taxon>Marasmiineae</taxon>
        <taxon>Physalacriaceae</taxon>
        <taxon>Cylindrobasidium</taxon>
    </lineage>
</organism>
<feature type="domain" description="NADH:flavin oxidoreductase/NADH oxidase N-terminal" evidence="1">
    <location>
        <begin position="6"/>
        <end position="340"/>
    </location>
</feature>
<dbReference type="AlphaFoldDB" id="A0A0D7BUY9"/>
<name>A0A0D7BUY9_9AGAR</name>
<dbReference type="SUPFAM" id="SSF51395">
    <property type="entry name" value="FMN-linked oxidoreductases"/>
    <property type="match status" value="1"/>
</dbReference>
<dbReference type="PANTHER" id="PTHR22893:SF91">
    <property type="entry name" value="NADPH DEHYDROGENASE 2-RELATED"/>
    <property type="match status" value="1"/>
</dbReference>
<dbReference type="InterPro" id="IPR045247">
    <property type="entry name" value="Oye-like"/>
</dbReference>
<dbReference type="STRING" id="1314674.A0A0D7BUY9"/>
<dbReference type="InterPro" id="IPR013785">
    <property type="entry name" value="Aldolase_TIM"/>
</dbReference>
<accession>A0A0D7BUY9</accession>
<dbReference type="Gene3D" id="3.20.20.70">
    <property type="entry name" value="Aldolase class I"/>
    <property type="match status" value="1"/>
</dbReference>
<dbReference type="GO" id="GO:0016491">
    <property type="term" value="F:oxidoreductase activity"/>
    <property type="evidence" value="ECO:0007669"/>
    <property type="project" value="InterPro"/>
</dbReference>
<dbReference type="Proteomes" id="UP000054007">
    <property type="component" value="Unassembled WGS sequence"/>
</dbReference>
<protein>
    <submittedName>
        <fullName evidence="2">FMN-linked oxidoreductase</fullName>
    </submittedName>
</protein>
<evidence type="ECO:0000259" key="1">
    <source>
        <dbReference type="Pfam" id="PF00724"/>
    </source>
</evidence>
<proteinExistence type="predicted"/>
<gene>
    <name evidence="2" type="ORF">CYLTODRAFT_365058</name>
</gene>
<dbReference type="EMBL" id="KN880433">
    <property type="protein sequence ID" value="KIY73999.1"/>
    <property type="molecule type" value="Genomic_DNA"/>
</dbReference>
<dbReference type="InterPro" id="IPR001155">
    <property type="entry name" value="OxRdtase_FMN_N"/>
</dbReference>
<evidence type="ECO:0000313" key="2">
    <source>
        <dbReference type="EMBL" id="KIY73999.1"/>
    </source>
</evidence>
<dbReference type="OrthoDB" id="276546at2759"/>
<dbReference type="GO" id="GO:0010181">
    <property type="term" value="F:FMN binding"/>
    <property type="evidence" value="ECO:0007669"/>
    <property type="project" value="InterPro"/>
</dbReference>